<dbReference type="EMBL" id="CM051397">
    <property type="protein sequence ID" value="KAJ4721185.1"/>
    <property type="molecule type" value="Genomic_DNA"/>
</dbReference>
<protein>
    <submittedName>
        <fullName evidence="1">Vinorine synthase</fullName>
    </submittedName>
</protein>
<comment type="caution">
    <text evidence="1">The sequence shown here is derived from an EMBL/GenBank/DDBJ whole genome shotgun (WGS) entry which is preliminary data.</text>
</comment>
<gene>
    <name evidence="1" type="ORF">OWV82_008905</name>
</gene>
<organism evidence="1 2">
    <name type="scientific">Melia azedarach</name>
    <name type="common">Chinaberry tree</name>
    <dbReference type="NCBI Taxonomy" id="155640"/>
    <lineage>
        <taxon>Eukaryota</taxon>
        <taxon>Viridiplantae</taxon>
        <taxon>Streptophyta</taxon>
        <taxon>Embryophyta</taxon>
        <taxon>Tracheophyta</taxon>
        <taxon>Spermatophyta</taxon>
        <taxon>Magnoliopsida</taxon>
        <taxon>eudicotyledons</taxon>
        <taxon>Gunneridae</taxon>
        <taxon>Pentapetalae</taxon>
        <taxon>rosids</taxon>
        <taxon>malvids</taxon>
        <taxon>Sapindales</taxon>
        <taxon>Meliaceae</taxon>
        <taxon>Melia</taxon>
    </lineage>
</organism>
<accession>A0ACC1YEW2</accession>
<evidence type="ECO:0000313" key="1">
    <source>
        <dbReference type="EMBL" id="KAJ4721185.1"/>
    </source>
</evidence>
<keyword evidence="2" id="KW-1185">Reference proteome</keyword>
<dbReference type="Proteomes" id="UP001164539">
    <property type="component" value="Chromosome 4"/>
</dbReference>
<sequence length="433" mass="47995">MEINIVSTEIIKPSSPTPPHLRTHKLSGIDQVSTDCFFQFILFFSGEANSPIKSSGVLKQSLSKALTRYYPLAGRVKDEVSVDCDDYGVAFVEARVAGELSDILKQPNDGFLLKLVPFKLNNKPDLPVSLIIQTTYFSCGSMAICAGFSHTIADISTAANFIKCWASIACGSNIYNGTADAISDCTSFFPQQNLSGFSKSSFYRAYFEPTENITKRFIFDGEKIAALRDKRRDESSSGYRPTRFEAVSSLILGGLMTAAREEDEFNYRYLVARTPVNLRSKMNPPLPELSIGNIVQLTTANWPIEKTVDYNKLIEKLHESIVLINDEYVRKVHAGGYLNYMKSSMEGPSTDVNSIKNITITSWMRLPFYQVDFGWGKPTRVVSLTNSNDIAMLLDTPDEKGIEALVGLSKKEMAKFEQDPGILAYASTGTGLL</sequence>
<reference evidence="1 2" key="1">
    <citation type="journal article" date="2023" name="Science">
        <title>Complex scaffold remodeling in plant triterpene biosynthesis.</title>
        <authorList>
            <person name="De La Pena R."/>
            <person name="Hodgson H."/>
            <person name="Liu J.C."/>
            <person name="Stephenson M.J."/>
            <person name="Martin A.C."/>
            <person name="Owen C."/>
            <person name="Harkess A."/>
            <person name="Leebens-Mack J."/>
            <person name="Jimenez L.E."/>
            <person name="Osbourn A."/>
            <person name="Sattely E.S."/>
        </authorList>
    </citation>
    <scope>NUCLEOTIDE SEQUENCE [LARGE SCALE GENOMIC DNA]</scope>
    <source>
        <strain evidence="2">cv. JPN11</strain>
        <tissue evidence="1">Leaf</tissue>
    </source>
</reference>
<evidence type="ECO:0000313" key="2">
    <source>
        <dbReference type="Proteomes" id="UP001164539"/>
    </source>
</evidence>
<name>A0ACC1YEW2_MELAZ</name>
<proteinExistence type="predicted"/>